<dbReference type="Gene3D" id="1.10.10.10">
    <property type="entry name" value="Winged helix-like DNA-binding domain superfamily/Winged helix DNA-binding domain"/>
    <property type="match status" value="1"/>
</dbReference>
<evidence type="ECO:0000313" key="3">
    <source>
        <dbReference type="Proteomes" id="UP000572007"/>
    </source>
</evidence>
<dbReference type="AlphaFoldDB" id="A0A846W9D6"/>
<dbReference type="PANTHER" id="PTHR18964">
    <property type="entry name" value="ROK (REPRESSOR, ORF, KINASE) FAMILY"/>
    <property type="match status" value="1"/>
</dbReference>
<dbReference type="InterPro" id="IPR036390">
    <property type="entry name" value="WH_DNA-bd_sf"/>
</dbReference>
<dbReference type="SUPFAM" id="SSF46785">
    <property type="entry name" value="Winged helix' DNA-binding domain"/>
    <property type="match status" value="1"/>
</dbReference>
<dbReference type="InterPro" id="IPR000600">
    <property type="entry name" value="ROK"/>
</dbReference>
<dbReference type="Gene3D" id="3.30.420.40">
    <property type="match status" value="2"/>
</dbReference>
<proteinExistence type="inferred from homology"/>
<name>A0A846W9D6_9NOCA</name>
<sequence length="422" mass="44044">MSAPILDRPISRVVTGRPRVSRPVVAPELRRSDNPAAAVLRAAVGGPISRDNAARATGLSIATVNRQVAALLSAGLLRERADLTAAGAVGRPRVPFEIDHDAYLTIGIHIGAAATKIVAADLRGRILGGLAIATPQTGQDFAVTTVARSAKAFLQRWHRRTPLWAGVAIGGRVDTHTGLVDHPKLAWQGAPLGQVLGDVLELPVSVAPHVEAMAASELLLPTFDARGPEQPADQPGSSLYFYVRETAGIAVTLDGRVHTPSNGPGSIAHLPTGSDVQCTCGRRGCLEVTVGDRALQARAVGRGIIPAHNGTAGTTIADLYRAAESGSEGARELLAERATMLGQTVALVRDMLNPDRVVLGGQAFTGYRPALGHVARAFTQSTQLPPTDIRVSGFGGKVQEFAAVVTSLSALYADPLAALRRV</sequence>
<protein>
    <submittedName>
        <fullName evidence="2">ROK family protein</fullName>
    </submittedName>
</protein>
<dbReference type="RefSeq" id="WP_067640355.1">
    <property type="nucleotide sequence ID" value="NZ_JAAXOM010000004.1"/>
</dbReference>
<comment type="caution">
    <text evidence="2">The sequence shown here is derived from an EMBL/GenBank/DDBJ whole genome shotgun (WGS) entry which is preliminary data.</text>
</comment>
<dbReference type="EMBL" id="JAAXOM010000004">
    <property type="protein sequence ID" value="NKX89260.1"/>
    <property type="molecule type" value="Genomic_DNA"/>
</dbReference>
<dbReference type="SUPFAM" id="SSF53067">
    <property type="entry name" value="Actin-like ATPase domain"/>
    <property type="match status" value="1"/>
</dbReference>
<keyword evidence="3" id="KW-1185">Reference proteome</keyword>
<dbReference type="InterPro" id="IPR043129">
    <property type="entry name" value="ATPase_NBD"/>
</dbReference>
<evidence type="ECO:0000256" key="1">
    <source>
        <dbReference type="ARBA" id="ARBA00006479"/>
    </source>
</evidence>
<dbReference type="InterPro" id="IPR036388">
    <property type="entry name" value="WH-like_DNA-bd_sf"/>
</dbReference>
<evidence type="ECO:0000313" key="2">
    <source>
        <dbReference type="EMBL" id="NKX89260.1"/>
    </source>
</evidence>
<dbReference type="PANTHER" id="PTHR18964:SF149">
    <property type="entry name" value="BIFUNCTIONAL UDP-N-ACETYLGLUCOSAMINE 2-EPIMERASE_N-ACETYLMANNOSAMINE KINASE"/>
    <property type="match status" value="1"/>
</dbReference>
<gene>
    <name evidence="2" type="ORF">HGA10_18330</name>
</gene>
<reference evidence="2 3" key="1">
    <citation type="submission" date="2020-04" db="EMBL/GenBank/DDBJ databases">
        <title>MicrobeNet Type strains.</title>
        <authorList>
            <person name="Nicholson A.C."/>
        </authorList>
    </citation>
    <scope>NUCLEOTIDE SEQUENCE [LARGE SCALE GENOMIC DNA]</scope>
    <source>
        <strain evidence="2 3">DSM 44960</strain>
    </source>
</reference>
<accession>A0A846W9D6</accession>
<dbReference type="Pfam" id="PF00480">
    <property type="entry name" value="ROK"/>
    <property type="match status" value="1"/>
</dbReference>
<organism evidence="2 3">
    <name type="scientific">Nocardia coubleae</name>
    <dbReference type="NCBI Taxonomy" id="356147"/>
    <lineage>
        <taxon>Bacteria</taxon>
        <taxon>Bacillati</taxon>
        <taxon>Actinomycetota</taxon>
        <taxon>Actinomycetes</taxon>
        <taxon>Mycobacteriales</taxon>
        <taxon>Nocardiaceae</taxon>
        <taxon>Nocardia</taxon>
    </lineage>
</organism>
<dbReference type="Proteomes" id="UP000572007">
    <property type="component" value="Unassembled WGS sequence"/>
</dbReference>
<comment type="similarity">
    <text evidence="1">Belongs to the ROK (NagC/XylR) family.</text>
</comment>